<sequence>MEINRDHLKQENESYFQHMFVALLYASKLLKLVGCLIIHAFIPIIMYNVMRPTFMRINQEDNERKLRNNNESMRTTPIHPALDFLKETPDVCEACGKTICICFD</sequence>
<keyword evidence="1" id="KW-0472">Membrane</keyword>
<evidence type="ECO:0000313" key="2">
    <source>
        <dbReference type="EMBL" id="ASF00190.1"/>
    </source>
</evidence>
<keyword evidence="1" id="KW-1133">Transmembrane helix</keyword>
<dbReference type="InterPro" id="IPR045936">
    <property type="entry name" value="DUF6356"/>
</dbReference>
<proteinExistence type="predicted"/>
<protein>
    <submittedName>
        <fullName evidence="2">Uncharacterized protein</fullName>
    </submittedName>
</protein>
<feature type="transmembrane region" description="Helical" evidence="1">
    <location>
        <begin position="29"/>
        <end position="49"/>
    </location>
</feature>
<keyword evidence="1" id="KW-0812">Transmembrane</keyword>
<accession>A0A218MLM5</accession>
<reference evidence="2" key="1">
    <citation type="submission" date="2016-10" db="EMBL/GenBank/DDBJ databases">
        <authorList>
            <person name="Varghese N."/>
        </authorList>
    </citation>
    <scope>NUCLEOTIDE SEQUENCE</scope>
</reference>
<evidence type="ECO:0000256" key="1">
    <source>
        <dbReference type="SAM" id="Phobius"/>
    </source>
</evidence>
<name>A0A218MLM5_9VIRU</name>
<organism evidence="2">
    <name type="scientific">uncultured virus</name>
    <dbReference type="NCBI Taxonomy" id="340016"/>
    <lineage>
        <taxon>Viruses</taxon>
        <taxon>environmental samples</taxon>
    </lineage>
</organism>
<dbReference type="Pfam" id="PF19883">
    <property type="entry name" value="DUF6356"/>
    <property type="match status" value="1"/>
</dbReference>
<dbReference type="EMBL" id="KY052818">
    <property type="protein sequence ID" value="ASF00190.1"/>
    <property type="molecule type" value="Genomic_DNA"/>
</dbReference>
<reference evidence="2" key="2">
    <citation type="journal article" date="2017" name="Nat. Commun.">
        <title>Single-virus genomics reveals hidden cosmopolitan and abundant viruses.</title>
        <authorList>
            <person name="Martinez-Hernandez F."/>
            <person name="Fornas O."/>
            <person name="Lluesma Gomez M."/>
            <person name="Bolduc B."/>
            <person name="de la Cruz Pena M.J."/>
            <person name="Martinez J.M."/>
            <person name="Anton J."/>
            <person name="Gasol J.M."/>
            <person name="Rosselli R."/>
            <person name="Rodriguez-Valera F."/>
            <person name="Sullivan M.B."/>
            <person name="Acinas S.G."/>
            <person name="Martinez-Garcia M."/>
        </authorList>
    </citation>
    <scope>NUCLEOTIDE SEQUENCE</scope>
</reference>